<keyword evidence="6" id="KW-0175">Coiled coil</keyword>
<feature type="domain" description="GAE" evidence="11">
    <location>
        <begin position="556"/>
        <end position="672"/>
    </location>
</feature>
<name>A0A6A6SWC8_9PLEO</name>
<dbReference type="InterPro" id="IPR052653">
    <property type="entry name" value="ARF-binding"/>
</dbReference>
<dbReference type="InterPro" id="IPR038425">
    <property type="entry name" value="GAT_sf"/>
</dbReference>
<sequence length="674" mass="73043">MEAASARMAARDRYGGFGEPPTSQLQRFILNACDPQNFEPNLALNLEITDLINAKKGSAPREAAVAIVNFVNHRNPNVSLLALNLLDICVKNCGYPFHLQISTKEFLNELVRRFPERPPVHPTRVQNRILELIEEWRQTICLTSRHKEDLGFIRDMHRLLSYKGYIFPEVRKEDAAVLNPSDNLRSADEMEEEEREAQSAKLQELIRRGGPQDLQEANKLMKVMAGYDTRNKTDWRAKAAEEVSKIQQKARILEEMLQGYKPGDQIQEGDVFEELANALQSAQPKIQRMCEEESEDHDAVAKLFQINDSIHRTIERYKLFKKGDIEGANKIPQGTLGTSGAGVTKGANNTLNLIDFGDPEPVSANDATASGASGQPSQPAPKGNALEDDLLGLSLGGSTFGQTGGISLGASNGSSKSIPNPLRLAPKAMAVLGLSGISVPQNQSQPAPSQQTTYDLFGGLTNSGPSSHVSSPPPPAISQAPPSQAARSTPDPFAALTSPAPRQASPFQFQQSVKPQQPGSADLLGVGSPAPLSSLAQSTIPASNDEDEWTFTSAVPDTSKEITIVNSAVSVVFTVRRDSDTVLLISSRISNNTPAPISDLTFQSAVSKVYQQQMEHQSGVSLSPNQQNGILQTIRLNGVQRGQGTNVKMRWKLTYSIAGTPKQEMGEVPSLGVS</sequence>
<dbReference type="GO" id="GO:0043130">
    <property type="term" value="F:ubiquitin binding"/>
    <property type="evidence" value="ECO:0007669"/>
    <property type="project" value="InterPro"/>
</dbReference>
<reference evidence="13" key="1">
    <citation type="journal article" date="2020" name="Stud. Mycol.">
        <title>101 Dothideomycetes genomes: a test case for predicting lifestyles and emergence of pathogens.</title>
        <authorList>
            <person name="Haridas S."/>
            <person name="Albert R."/>
            <person name="Binder M."/>
            <person name="Bloem J."/>
            <person name="Labutti K."/>
            <person name="Salamov A."/>
            <person name="Andreopoulos B."/>
            <person name="Baker S."/>
            <person name="Barry K."/>
            <person name="Bills G."/>
            <person name="Bluhm B."/>
            <person name="Cannon C."/>
            <person name="Castanera R."/>
            <person name="Culley D."/>
            <person name="Daum C."/>
            <person name="Ezra D."/>
            <person name="Gonzalez J."/>
            <person name="Henrissat B."/>
            <person name="Kuo A."/>
            <person name="Liang C."/>
            <person name="Lipzen A."/>
            <person name="Lutzoni F."/>
            <person name="Magnuson J."/>
            <person name="Mondo S."/>
            <person name="Nolan M."/>
            <person name="Ohm R."/>
            <person name="Pangilinan J."/>
            <person name="Park H.-J."/>
            <person name="Ramirez L."/>
            <person name="Alfaro M."/>
            <person name="Sun H."/>
            <person name="Tritt A."/>
            <person name="Yoshinaga Y."/>
            <person name="Zwiers L.-H."/>
            <person name="Turgeon B."/>
            <person name="Goodwin S."/>
            <person name="Spatafora J."/>
            <person name="Crous P."/>
            <person name="Grigoriev I."/>
        </authorList>
    </citation>
    <scope>NUCLEOTIDE SEQUENCE</scope>
    <source>
        <strain evidence="13">CBS 122681</strain>
    </source>
</reference>
<dbReference type="Proteomes" id="UP000799324">
    <property type="component" value="Unassembled WGS sequence"/>
</dbReference>
<dbReference type="Gene3D" id="2.60.40.1230">
    <property type="match status" value="1"/>
</dbReference>
<dbReference type="InterPro" id="IPR008942">
    <property type="entry name" value="ENTH_VHS"/>
</dbReference>
<feature type="region of interest" description="Disordered" evidence="9">
    <location>
        <begin position="440"/>
        <end position="544"/>
    </location>
</feature>
<dbReference type="AlphaFoldDB" id="A0A6A6SWC8"/>
<dbReference type="FunFam" id="1.20.5.170:FF:000024">
    <property type="entry name" value="VHS domain-containing protein"/>
    <property type="match status" value="1"/>
</dbReference>
<dbReference type="Pfam" id="PF00790">
    <property type="entry name" value="VHS"/>
    <property type="match status" value="1"/>
</dbReference>
<evidence type="ECO:0000256" key="1">
    <source>
        <dbReference type="ARBA" id="ARBA00004601"/>
    </source>
</evidence>
<evidence type="ECO:0000313" key="13">
    <source>
        <dbReference type="EMBL" id="KAF2650758.1"/>
    </source>
</evidence>
<evidence type="ECO:0000256" key="3">
    <source>
        <dbReference type="ARBA" id="ARBA00022448"/>
    </source>
</evidence>
<evidence type="ECO:0000256" key="2">
    <source>
        <dbReference type="ARBA" id="ARBA00011446"/>
    </source>
</evidence>
<dbReference type="FunFam" id="1.25.40.90:FF:000008">
    <property type="entry name" value="VHS domain protein"/>
    <property type="match status" value="1"/>
</dbReference>
<evidence type="ECO:0000256" key="8">
    <source>
        <dbReference type="ARBA" id="ARBA00065344"/>
    </source>
</evidence>
<dbReference type="GO" id="GO:0006895">
    <property type="term" value="P:Golgi to endosome transport"/>
    <property type="evidence" value="ECO:0007669"/>
    <property type="project" value="TreeGrafter"/>
</dbReference>
<dbReference type="Gene3D" id="1.20.58.160">
    <property type="match status" value="1"/>
</dbReference>
<dbReference type="InterPro" id="IPR002014">
    <property type="entry name" value="VHS_dom"/>
</dbReference>
<dbReference type="InterPro" id="IPR008153">
    <property type="entry name" value="GAE_dom"/>
</dbReference>
<keyword evidence="5" id="KW-0333">Golgi apparatus</keyword>
<dbReference type="PROSITE" id="PS50179">
    <property type="entry name" value="VHS"/>
    <property type="match status" value="1"/>
</dbReference>
<comment type="subunit">
    <text evidence="8">Binds to ARF1 and ARF2.</text>
</comment>
<dbReference type="GO" id="GO:0005802">
    <property type="term" value="C:trans-Golgi network"/>
    <property type="evidence" value="ECO:0007669"/>
    <property type="project" value="TreeGrafter"/>
</dbReference>
<feature type="compositionally biased region" description="Low complexity" evidence="9">
    <location>
        <begin position="477"/>
        <end position="486"/>
    </location>
</feature>
<dbReference type="PANTHER" id="PTHR47180:SF1">
    <property type="entry name" value="ADP-RIBOSYLATION FACTOR-BINDING PROTEIN GGA1-RELATED"/>
    <property type="match status" value="1"/>
</dbReference>
<dbReference type="GO" id="GO:0043328">
    <property type="term" value="P:protein transport to vacuole involved in ubiquitin-dependent protein catabolic process via the multivesicular body sorting pathway"/>
    <property type="evidence" value="ECO:0007669"/>
    <property type="project" value="UniProtKB-ARBA"/>
</dbReference>
<evidence type="ECO:0000256" key="9">
    <source>
        <dbReference type="SAM" id="MobiDB-lite"/>
    </source>
</evidence>
<dbReference type="Pfam" id="PF03127">
    <property type="entry name" value="GAT"/>
    <property type="match status" value="1"/>
</dbReference>
<dbReference type="SUPFAM" id="SSF49348">
    <property type="entry name" value="Clathrin adaptor appendage domain"/>
    <property type="match status" value="1"/>
</dbReference>
<feature type="compositionally biased region" description="Low complexity" evidence="9">
    <location>
        <begin position="440"/>
        <end position="451"/>
    </location>
</feature>
<evidence type="ECO:0000256" key="6">
    <source>
        <dbReference type="ARBA" id="ARBA00023054"/>
    </source>
</evidence>
<feature type="domain" description="GAT" evidence="12">
    <location>
        <begin position="195"/>
        <end position="322"/>
    </location>
</feature>
<dbReference type="CDD" id="cd14235">
    <property type="entry name" value="GAT_GGA_fungi"/>
    <property type="match status" value="1"/>
</dbReference>
<keyword evidence="14" id="KW-1185">Reference proteome</keyword>
<dbReference type="Pfam" id="PF02883">
    <property type="entry name" value="Alpha_adaptinC2"/>
    <property type="match status" value="1"/>
</dbReference>
<evidence type="ECO:0000259" key="12">
    <source>
        <dbReference type="PROSITE" id="PS50909"/>
    </source>
</evidence>
<dbReference type="PANTHER" id="PTHR47180">
    <property type="entry name" value="ADP-RIBOSYLATION FACTOR-BINDING PROTEIN GGA1-RELATED"/>
    <property type="match status" value="1"/>
</dbReference>
<comment type="function">
    <text evidence="7">May play a role in the regulation of membrane traffic through the trans-Golgi network.</text>
</comment>
<dbReference type="InterPro" id="IPR004152">
    <property type="entry name" value="GAT_dom"/>
</dbReference>
<feature type="region of interest" description="Disordered" evidence="9">
    <location>
        <begin position="352"/>
        <end position="390"/>
    </location>
</feature>
<dbReference type="GO" id="GO:0035091">
    <property type="term" value="F:phosphatidylinositol binding"/>
    <property type="evidence" value="ECO:0007669"/>
    <property type="project" value="InterPro"/>
</dbReference>
<dbReference type="Gene3D" id="1.20.5.170">
    <property type="match status" value="1"/>
</dbReference>
<keyword evidence="3" id="KW-0813">Transport</keyword>
<feature type="compositionally biased region" description="Polar residues" evidence="9">
    <location>
        <begin position="365"/>
        <end position="377"/>
    </location>
</feature>
<dbReference type="PROSITE" id="PS50180">
    <property type="entry name" value="GAE"/>
    <property type="match status" value="1"/>
</dbReference>
<dbReference type="Gene3D" id="1.25.40.90">
    <property type="match status" value="1"/>
</dbReference>
<dbReference type="GO" id="GO:0006896">
    <property type="term" value="P:Golgi to vacuole transport"/>
    <property type="evidence" value="ECO:0007669"/>
    <property type="project" value="UniProtKB-ARBA"/>
</dbReference>
<evidence type="ECO:0000259" key="10">
    <source>
        <dbReference type="PROSITE" id="PS50179"/>
    </source>
</evidence>
<dbReference type="OrthoDB" id="2018246at2759"/>
<accession>A0A6A6SWC8</accession>
<keyword evidence="4" id="KW-0653">Protein transport</keyword>
<organism evidence="13 14">
    <name type="scientific">Lophiostoma macrostomum CBS 122681</name>
    <dbReference type="NCBI Taxonomy" id="1314788"/>
    <lineage>
        <taxon>Eukaryota</taxon>
        <taxon>Fungi</taxon>
        <taxon>Dikarya</taxon>
        <taxon>Ascomycota</taxon>
        <taxon>Pezizomycotina</taxon>
        <taxon>Dothideomycetes</taxon>
        <taxon>Pleosporomycetidae</taxon>
        <taxon>Pleosporales</taxon>
        <taxon>Lophiostomataceae</taxon>
        <taxon>Lophiostoma</taxon>
    </lineage>
</organism>
<dbReference type="InterPro" id="IPR008152">
    <property type="entry name" value="Clathrin_a/b/g-adaptin_app_Ig"/>
</dbReference>
<feature type="compositionally biased region" description="Polar residues" evidence="9">
    <location>
        <begin position="505"/>
        <end position="519"/>
    </location>
</feature>
<evidence type="ECO:0000313" key="14">
    <source>
        <dbReference type="Proteomes" id="UP000799324"/>
    </source>
</evidence>
<dbReference type="SMART" id="SM00288">
    <property type="entry name" value="VHS"/>
    <property type="match status" value="1"/>
</dbReference>
<comment type="subcellular location">
    <subcellularLocation>
        <location evidence="1">Golgi apparatus</location>
        <location evidence="1">trans-Golgi network</location>
    </subcellularLocation>
</comment>
<dbReference type="EMBL" id="MU004445">
    <property type="protein sequence ID" value="KAF2650758.1"/>
    <property type="molecule type" value="Genomic_DNA"/>
</dbReference>
<comment type="subunit">
    <text evidence="2">Component of the ESCRT-0 complex composed of HSE1 and VPS27.</text>
</comment>
<dbReference type="FunFam" id="1.20.58.160:FF:000003">
    <property type="entry name" value="VHS domain protein"/>
    <property type="match status" value="1"/>
</dbReference>
<gene>
    <name evidence="13" type="ORF">K491DRAFT_707420</name>
</gene>
<evidence type="ECO:0000256" key="4">
    <source>
        <dbReference type="ARBA" id="ARBA00022927"/>
    </source>
</evidence>
<dbReference type="SUPFAM" id="SSF48464">
    <property type="entry name" value="ENTH/VHS domain"/>
    <property type="match status" value="1"/>
</dbReference>
<dbReference type="InterPro" id="IPR013041">
    <property type="entry name" value="Clathrin_app_Ig-like_sf"/>
</dbReference>
<proteinExistence type="predicted"/>
<dbReference type="GO" id="GO:0005829">
    <property type="term" value="C:cytosol"/>
    <property type="evidence" value="ECO:0007669"/>
    <property type="project" value="GOC"/>
</dbReference>
<evidence type="ECO:0000256" key="5">
    <source>
        <dbReference type="ARBA" id="ARBA00023034"/>
    </source>
</evidence>
<protein>
    <submittedName>
        <fullName evidence="13">VHS-domain-containing protein</fullName>
    </submittedName>
</protein>
<dbReference type="CDD" id="cd16998">
    <property type="entry name" value="VHS_GGA_fungi"/>
    <property type="match status" value="1"/>
</dbReference>
<dbReference type="SMART" id="SM00809">
    <property type="entry name" value="Alpha_adaptinC2"/>
    <property type="match status" value="1"/>
</dbReference>
<evidence type="ECO:0000259" key="11">
    <source>
        <dbReference type="PROSITE" id="PS50180"/>
    </source>
</evidence>
<evidence type="ECO:0000256" key="7">
    <source>
        <dbReference type="ARBA" id="ARBA00053552"/>
    </source>
</evidence>
<dbReference type="SUPFAM" id="SSF89009">
    <property type="entry name" value="GAT-like domain"/>
    <property type="match status" value="1"/>
</dbReference>
<feature type="domain" description="VHS" evidence="10">
    <location>
        <begin position="32"/>
        <end position="168"/>
    </location>
</feature>
<dbReference type="PROSITE" id="PS50909">
    <property type="entry name" value="GAT"/>
    <property type="match status" value="1"/>
</dbReference>